<keyword evidence="6" id="KW-1185">Reference proteome</keyword>
<evidence type="ECO:0000313" key="6">
    <source>
        <dbReference type="Proteomes" id="UP000076408"/>
    </source>
</evidence>
<dbReference type="GO" id="GO:0005681">
    <property type="term" value="C:spliceosomal complex"/>
    <property type="evidence" value="ECO:0007669"/>
    <property type="project" value="TreeGrafter"/>
</dbReference>
<evidence type="ECO:0008006" key="7">
    <source>
        <dbReference type="Google" id="ProtNLM"/>
    </source>
</evidence>
<dbReference type="VEuPathDB" id="VectorBase:ASTE011064"/>
<reference evidence="6" key="1">
    <citation type="journal article" date="2014" name="Genome Biol.">
        <title>Genome analysis of a major urban malaria vector mosquito, Anopheles stephensi.</title>
        <authorList>
            <person name="Jiang X."/>
            <person name="Peery A."/>
            <person name="Hall A.B."/>
            <person name="Sharma A."/>
            <person name="Chen X.G."/>
            <person name="Waterhouse R.M."/>
            <person name="Komissarov A."/>
            <person name="Riehle M.M."/>
            <person name="Shouche Y."/>
            <person name="Sharakhova M.V."/>
            <person name="Lawson D."/>
            <person name="Pakpour N."/>
            <person name="Arensburger P."/>
            <person name="Davidson V.L."/>
            <person name="Eiglmeier K."/>
            <person name="Emrich S."/>
            <person name="George P."/>
            <person name="Kennedy R.C."/>
            <person name="Mane S.P."/>
            <person name="Maslen G."/>
            <person name="Oringanje C."/>
            <person name="Qi Y."/>
            <person name="Settlage R."/>
            <person name="Tojo M."/>
            <person name="Tubio J.M."/>
            <person name="Unger M.F."/>
            <person name="Wang B."/>
            <person name="Vernick K.D."/>
            <person name="Ribeiro J.M."/>
            <person name="James A.A."/>
            <person name="Michel K."/>
            <person name="Riehle M.A."/>
            <person name="Luckhart S."/>
            <person name="Sharakhov I.V."/>
            <person name="Tu Z."/>
        </authorList>
    </citation>
    <scope>NUCLEOTIDE SEQUENCE [LARGE SCALE GENOMIC DNA]</scope>
    <source>
        <strain evidence="6">Indian</strain>
    </source>
</reference>
<reference evidence="5" key="2">
    <citation type="submission" date="2020-05" db="UniProtKB">
        <authorList>
            <consortium name="EnsemblMetazoa"/>
        </authorList>
    </citation>
    <scope>IDENTIFICATION</scope>
    <source>
        <strain evidence="5">Indian</strain>
    </source>
</reference>
<evidence type="ECO:0000256" key="1">
    <source>
        <dbReference type="ARBA" id="ARBA00004123"/>
    </source>
</evidence>
<dbReference type="OMA" id="CIWSCEE"/>
<dbReference type="STRING" id="30069.A0A182YE88"/>
<dbReference type="GO" id="GO:0034715">
    <property type="term" value="C:pICln-Sm protein complex"/>
    <property type="evidence" value="ECO:0007669"/>
    <property type="project" value="TreeGrafter"/>
</dbReference>
<dbReference type="Gene3D" id="2.30.29.30">
    <property type="entry name" value="Pleckstrin-homology domain (PH domain)/Phosphotyrosine-binding domain (PTB)"/>
    <property type="match status" value="1"/>
</dbReference>
<name>A0A182YE88_ANOST</name>
<dbReference type="PANTHER" id="PTHR21399:SF0">
    <property type="entry name" value="METHYLOSOME SUBUNIT PICLN"/>
    <property type="match status" value="1"/>
</dbReference>
<dbReference type="PANTHER" id="PTHR21399">
    <property type="entry name" value="CHLORIDE CONDUCTANCE REGULATORY PROTEIN ICLN"/>
    <property type="match status" value="1"/>
</dbReference>
<organism evidence="5 6">
    <name type="scientific">Anopheles stephensi</name>
    <name type="common">Indo-Pakistan malaria mosquito</name>
    <dbReference type="NCBI Taxonomy" id="30069"/>
    <lineage>
        <taxon>Eukaryota</taxon>
        <taxon>Metazoa</taxon>
        <taxon>Ecdysozoa</taxon>
        <taxon>Arthropoda</taxon>
        <taxon>Hexapoda</taxon>
        <taxon>Insecta</taxon>
        <taxon>Pterygota</taxon>
        <taxon>Neoptera</taxon>
        <taxon>Endopterygota</taxon>
        <taxon>Diptera</taxon>
        <taxon>Nematocera</taxon>
        <taxon>Culicoidea</taxon>
        <taxon>Culicidae</taxon>
        <taxon>Anophelinae</taxon>
        <taxon>Anopheles</taxon>
    </lineage>
</organism>
<dbReference type="VEuPathDB" id="VectorBase:ASTEI20_032146"/>
<dbReference type="GO" id="GO:0045292">
    <property type="term" value="P:mRNA cis splicing, via spliceosome"/>
    <property type="evidence" value="ECO:0007669"/>
    <property type="project" value="TreeGrafter"/>
</dbReference>
<dbReference type="EnsemblMetazoa" id="ASTEI06774-RA">
    <property type="protein sequence ID" value="ASTEI06774-PA"/>
    <property type="gene ID" value="ASTEI06774"/>
</dbReference>
<protein>
    <recommendedName>
        <fullName evidence="7">Methylosome subunit pICln</fullName>
    </recommendedName>
</protein>
<proteinExistence type="predicted"/>
<dbReference type="VEuPathDB" id="VectorBase:ASTEI06774"/>
<accession>A0A182YE88</accession>
<keyword evidence="3" id="KW-0963">Cytoplasm</keyword>
<evidence type="ECO:0000256" key="2">
    <source>
        <dbReference type="ARBA" id="ARBA00004496"/>
    </source>
</evidence>
<comment type="subcellular location">
    <subcellularLocation>
        <location evidence="2">Cytoplasm</location>
    </subcellularLocation>
    <subcellularLocation>
        <location evidence="1">Nucleus</location>
    </subcellularLocation>
</comment>
<dbReference type="InterPro" id="IPR011993">
    <property type="entry name" value="PH-like_dom_sf"/>
</dbReference>
<sequence length="192" mass="21202">MVTIGEAFTPTEGIIYSASDVKLKMGLNLIPSPGMLHLTESSCIWSCEERNASISIPWPRVGAHAISSVPGEGIFLMVDVNIVWPGFYTGYPENNGDAHPDELGEENDEGHDSEISDGAITEMWLQPASREIVDQIFSAMRECQILNPGSDVSEDEDYIEAEEDELEEVEDMRNLQLDGECPRDLGHVGYVQ</sequence>
<evidence type="ECO:0000256" key="4">
    <source>
        <dbReference type="ARBA" id="ARBA00023242"/>
    </source>
</evidence>
<keyword evidence="4" id="KW-0539">Nucleus</keyword>
<evidence type="ECO:0000313" key="5">
    <source>
        <dbReference type="EnsemblMetazoa" id="ASTEI06774-PA"/>
    </source>
</evidence>
<dbReference type="Proteomes" id="UP000076408">
    <property type="component" value="Unassembled WGS sequence"/>
</dbReference>
<dbReference type="Pfam" id="PF03517">
    <property type="entry name" value="Voldacs"/>
    <property type="match status" value="1"/>
</dbReference>
<dbReference type="InterPro" id="IPR039924">
    <property type="entry name" value="ICln/Lot5/Saf5"/>
</dbReference>
<dbReference type="AlphaFoldDB" id="A0A182YE88"/>
<evidence type="ECO:0000256" key="3">
    <source>
        <dbReference type="ARBA" id="ARBA00022490"/>
    </source>
</evidence>
<dbReference type="GO" id="GO:0005829">
    <property type="term" value="C:cytosol"/>
    <property type="evidence" value="ECO:0007669"/>
    <property type="project" value="TreeGrafter"/>
</dbReference>
<dbReference type="GO" id="GO:0000387">
    <property type="term" value="P:spliceosomal snRNP assembly"/>
    <property type="evidence" value="ECO:0007669"/>
    <property type="project" value="TreeGrafter"/>
</dbReference>